<gene>
    <name evidence="1" type="ORF">QYT958_LOCUS42437</name>
</gene>
<evidence type="ECO:0000313" key="2">
    <source>
        <dbReference type="Proteomes" id="UP000663848"/>
    </source>
</evidence>
<feature type="non-terminal residue" evidence="1">
    <location>
        <position position="56"/>
    </location>
</feature>
<accession>A0A822D158</accession>
<organism evidence="1 2">
    <name type="scientific">Rotaria socialis</name>
    <dbReference type="NCBI Taxonomy" id="392032"/>
    <lineage>
        <taxon>Eukaryota</taxon>
        <taxon>Metazoa</taxon>
        <taxon>Spiralia</taxon>
        <taxon>Gnathifera</taxon>
        <taxon>Rotifera</taxon>
        <taxon>Eurotatoria</taxon>
        <taxon>Bdelloidea</taxon>
        <taxon>Philodinida</taxon>
        <taxon>Philodinidae</taxon>
        <taxon>Rotaria</taxon>
    </lineage>
</organism>
<name>A0A822D158_9BILA</name>
<protein>
    <submittedName>
        <fullName evidence="1">Uncharacterized protein</fullName>
    </submittedName>
</protein>
<sequence>MNDMINIDKNITKLKITLHDDQLVANEPPITYPNVTSINVHSQITTIAAENDTTKN</sequence>
<evidence type="ECO:0000313" key="1">
    <source>
        <dbReference type="EMBL" id="CAF5057261.1"/>
    </source>
</evidence>
<dbReference type="EMBL" id="CAJOBR010053895">
    <property type="protein sequence ID" value="CAF5057261.1"/>
    <property type="molecule type" value="Genomic_DNA"/>
</dbReference>
<dbReference type="Proteomes" id="UP000663848">
    <property type="component" value="Unassembled WGS sequence"/>
</dbReference>
<proteinExistence type="predicted"/>
<comment type="caution">
    <text evidence="1">The sequence shown here is derived from an EMBL/GenBank/DDBJ whole genome shotgun (WGS) entry which is preliminary data.</text>
</comment>
<dbReference type="AlphaFoldDB" id="A0A822D158"/>
<feature type="non-terminal residue" evidence="1">
    <location>
        <position position="1"/>
    </location>
</feature>
<reference evidence="1" key="1">
    <citation type="submission" date="2021-02" db="EMBL/GenBank/DDBJ databases">
        <authorList>
            <person name="Nowell W R."/>
        </authorList>
    </citation>
    <scope>NUCLEOTIDE SEQUENCE</scope>
</reference>